<accession>A0ABV8KY34</accession>
<keyword evidence="2" id="KW-1185">Reference proteome</keyword>
<dbReference type="RefSeq" id="WP_377553738.1">
    <property type="nucleotide sequence ID" value="NZ_JBHSBN010000080.1"/>
</dbReference>
<evidence type="ECO:0000313" key="1">
    <source>
        <dbReference type="EMBL" id="MFC4110893.1"/>
    </source>
</evidence>
<comment type="caution">
    <text evidence="1">The sequence shown here is derived from an EMBL/GenBank/DDBJ whole genome shotgun (WGS) entry which is preliminary data.</text>
</comment>
<dbReference type="Proteomes" id="UP001595868">
    <property type="component" value="Unassembled WGS sequence"/>
</dbReference>
<dbReference type="EMBL" id="JBHSBN010000080">
    <property type="protein sequence ID" value="MFC4110893.1"/>
    <property type="molecule type" value="Genomic_DNA"/>
</dbReference>
<protein>
    <submittedName>
        <fullName evidence="1">Uncharacterized protein</fullName>
    </submittedName>
</protein>
<organism evidence="1 2">
    <name type="scientific">Micromonospora zhanjiangensis</name>
    <dbReference type="NCBI Taxonomy" id="1522057"/>
    <lineage>
        <taxon>Bacteria</taxon>
        <taxon>Bacillati</taxon>
        <taxon>Actinomycetota</taxon>
        <taxon>Actinomycetes</taxon>
        <taxon>Micromonosporales</taxon>
        <taxon>Micromonosporaceae</taxon>
        <taxon>Micromonospora</taxon>
    </lineage>
</organism>
<evidence type="ECO:0000313" key="2">
    <source>
        <dbReference type="Proteomes" id="UP001595868"/>
    </source>
</evidence>
<proteinExistence type="predicted"/>
<name>A0ABV8KY34_9ACTN</name>
<sequence>MRIDERVEGRLRECYSGAIAKDSDLITAALAGITKEDTAHLLGLGLFVVGFVVKDVLREDLTDESIRDLADKIVTKQADWIDLGDASEVTAFLKAAATGDRQLAGLGGEDITGLVIVCGAHLLNYYRLDGQRWFQYLDEIWSILESTPEPTSQDDPVA</sequence>
<gene>
    <name evidence="1" type="ORF">ACFOX0_33920</name>
</gene>
<reference evidence="2" key="1">
    <citation type="journal article" date="2019" name="Int. J. Syst. Evol. Microbiol.">
        <title>The Global Catalogue of Microorganisms (GCM) 10K type strain sequencing project: providing services to taxonomists for standard genome sequencing and annotation.</title>
        <authorList>
            <consortium name="The Broad Institute Genomics Platform"/>
            <consortium name="The Broad Institute Genome Sequencing Center for Infectious Disease"/>
            <person name="Wu L."/>
            <person name="Ma J."/>
        </authorList>
    </citation>
    <scope>NUCLEOTIDE SEQUENCE [LARGE SCALE GENOMIC DNA]</scope>
    <source>
        <strain evidence="2">2902at01</strain>
    </source>
</reference>